<dbReference type="Proteomes" id="UP000284322">
    <property type="component" value="Unassembled WGS sequence"/>
</dbReference>
<evidence type="ECO:0000256" key="1">
    <source>
        <dbReference type="SAM" id="Phobius"/>
    </source>
</evidence>
<accession>A0A419R5T8</accession>
<name>A0A419R5T8_9SPHN</name>
<organism evidence="2 3">
    <name type="scientific">Tsuneonella suprasediminis</name>
    <dbReference type="NCBI Taxonomy" id="2306996"/>
    <lineage>
        <taxon>Bacteria</taxon>
        <taxon>Pseudomonadati</taxon>
        <taxon>Pseudomonadota</taxon>
        <taxon>Alphaproteobacteria</taxon>
        <taxon>Sphingomonadales</taxon>
        <taxon>Erythrobacteraceae</taxon>
        <taxon>Tsuneonella</taxon>
    </lineage>
</organism>
<keyword evidence="1" id="KW-0812">Transmembrane</keyword>
<feature type="transmembrane region" description="Helical" evidence="1">
    <location>
        <begin position="44"/>
        <end position="65"/>
    </location>
</feature>
<evidence type="ECO:0000313" key="2">
    <source>
        <dbReference type="EMBL" id="RJX70765.1"/>
    </source>
</evidence>
<keyword evidence="1" id="KW-1133">Transmembrane helix</keyword>
<dbReference type="PROSITE" id="PS51257">
    <property type="entry name" value="PROKAR_LIPOPROTEIN"/>
    <property type="match status" value="1"/>
</dbReference>
<dbReference type="RefSeq" id="WP_133305218.1">
    <property type="nucleotide sequence ID" value="NZ_RAHJ01000005.1"/>
</dbReference>
<keyword evidence="1" id="KW-0472">Membrane</keyword>
<keyword evidence="3" id="KW-1185">Reference proteome</keyword>
<dbReference type="AlphaFoldDB" id="A0A419R5T8"/>
<proteinExistence type="predicted"/>
<sequence>MTALFTRYGLVNVINTLVGGYSVILACLYLGAARSALEAGNRLAQIPATISFSLAMFVLSHRFMFADRS</sequence>
<reference evidence="2 3" key="1">
    <citation type="submission" date="2018-09" db="EMBL/GenBank/DDBJ databases">
        <title>Altererythrobacter sp.Ery1 and Ery12, the genome sequencing of novel strains in genus Alterythrobacter.</title>
        <authorList>
            <person name="Cheng H."/>
            <person name="Wu Y.-H."/>
            <person name="Fang C."/>
            <person name="Xu X.-W."/>
        </authorList>
    </citation>
    <scope>NUCLEOTIDE SEQUENCE [LARGE SCALE GENOMIC DNA]</scope>
    <source>
        <strain evidence="2 3">Ery12</strain>
    </source>
</reference>
<protein>
    <submittedName>
        <fullName evidence="2">Uncharacterized protein</fullName>
    </submittedName>
</protein>
<dbReference type="EMBL" id="RAHJ01000005">
    <property type="protein sequence ID" value="RJX70765.1"/>
    <property type="molecule type" value="Genomic_DNA"/>
</dbReference>
<evidence type="ECO:0000313" key="3">
    <source>
        <dbReference type="Proteomes" id="UP000284322"/>
    </source>
</evidence>
<feature type="transmembrane region" description="Helical" evidence="1">
    <location>
        <begin position="12"/>
        <end position="32"/>
    </location>
</feature>
<comment type="caution">
    <text evidence="2">The sequence shown here is derived from an EMBL/GenBank/DDBJ whole genome shotgun (WGS) entry which is preliminary data.</text>
</comment>
<gene>
    <name evidence="2" type="ORF">D6858_01950</name>
</gene>